<dbReference type="Pfam" id="PF00106">
    <property type="entry name" value="adh_short"/>
    <property type="match status" value="1"/>
</dbReference>
<reference evidence="4" key="1">
    <citation type="submission" date="2018-08" db="EMBL/GenBank/DDBJ databases">
        <title>Draft genome sequence of azole-resistant Aspergillus thermomutatus (Neosartorya pseudofischeri) strain HMR AF 39, isolated from a human nasal aspirate.</title>
        <authorList>
            <person name="Parent-Michaud M."/>
            <person name="Dufresne P.J."/>
            <person name="Fournier E."/>
            <person name="Martineau C."/>
            <person name="Moreira S."/>
            <person name="Perkins V."/>
            <person name="De Repentigny L."/>
            <person name="Dufresne S.F."/>
        </authorList>
    </citation>
    <scope>NUCLEOTIDE SEQUENCE [LARGE SCALE GENOMIC DNA]</scope>
    <source>
        <strain evidence="4">HMR AF 39</strain>
    </source>
</reference>
<keyword evidence="5" id="KW-1185">Reference proteome</keyword>
<sequence>MSYSLKGRNALITGGSRGLGALVAQKYAAEGCNVAINYVSSKDVAEELASNLQSQYGVKAITVQGDASRRQDCSNAIKTTIERLGGLDIVISNAVGPISVSFSLYCLGLMAVKGWTKMTTFSDLDAMDDDDWDRCWSTNVKSSWYLFKEALPTFNANPDGGVFIITSSTAAVTPSGSSIPYAVTKAAGLHLMKCLAQSQGPKVRVNAVVPALLLTEWGQRFPPEKIAAFKNKAVLGKLPEVEDAANAYVMLAQNSSMTGQSIQIDAGFAIK</sequence>
<dbReference type="STRING" id="41047.A0A397GMJ8"/>
<dbReference type="VEuPathDB" id="FungiDB:CDV56_103814"/>
<evidence type="ECO:0000313" key="4">
    <source>
        <dbReference type="EMBL" id="RHZ52272.1"/>
    </source>
</evidence>
<dbReference type="GO" id="GO:0016491">
    <property type="term" value="F:oxidoreductase activity"/>
    <property type="evidence" value="ECO:0007669"/>
    <property type="project" value="UniProtKB-KW"/>
</dbReference>
<dbReference type="PANTHER" id="PTHR43618">
    <property type="entry name" value="7-ALPHA-HYDROXYSTEROID DEHYDROGENASE"/>
    <property type="match status" value="1"/>
</dbReference>
<dbReference type="PROSITE" id="PS00061">
    <property type="entry name" value="ADH_SHORT"/>
    <property type="match status" value="1"/>
</dbReference>
<dbReference type="SUPFAM" id="SSF51735">
    <property type="entry name" value="NAD(P)-binding Rossmann-fold domains"/>
    <property type="match status" value="1"/>
</dbReference>
<evidence type="ECO:0000256" key="2">
    <source>
        <dbReference type="ARBA" id="ARBA00022857"/>
    </source>
</evidence>
<dbReference type="AlphaFoldDB" id="A0A397GMJ8"/>
<dbReference type="PANTHER" id="PTHR43618:SF2">
    <property type="entry name" value="CHAIN DEHYDROGENASE, PUTATIVE (AFU_ORTHOLOGUE AFUA_6G06930)-RELATED"/>
    <property type="match status" value="1"/>
</dbReference>
<dbReference type="GeneID" id="38125788"/>
<comment type="caution">
    <text evidence="4">The sequence shown here is derived from an EMBL/GenBank/DDBJ whole genome shotgun (WGS) entry which is preliminary data.</text>
</comment>
<dbReference type="EMBL" id="NKHU02000137">
    <property type="protein sequence ID" value="RHZ52272.1"/>
    <property type="molecule type" value="Genomic_DNA"/>
</dbReference>
<comment type="similarity">
    <text evidence="1">Belongs to the short-chain dehydrogenases/reductases (SDR) family.</text>
</comment>
<evidence type="ECO:0000256" key="3">
    <source>
        <dbReference type="ARBA" id="ARBA00023002"/>
    </source>
</evidence>
<evidence type="ECO:0000256" key="1">
    <source>
        <dbReference type="ARBA" id="ARBA00006484"/>
    </source>
</evidence>
<organism evidence="4 5">
    <name type="scientific">Aspergillus thermomutatus</name>
    <name type="common">Neosartorya pseudofischeri</name>
    <dbReference type="NCBI Taxonomy" id="41047"/>
    <lineage>
        <taxon>Eukaryota</taxon>
        <taxon>Fungi</taxon>
        <taxon>Dikarya</taxon>
        <taxon>Ascomycota</taxon>
        <taxon>Pezizomycotina</taxon>
        <taxon>Eurotiomycetes</taxon>
        <taxon>Eurotiomycetidae</taxon>
        <taxon>Eurotiales</taxon>
        <taxon>Aspergillaceae</taxon>
        <taxon>Aspergillus</taxon>
        <taxon>Aspergillus subgen. Fumigati</taxon>
    </lineage>
</organism>
<keyword evidence="3" id="KW-0560">Oxidoreductase</keyword>
<dbReference type="InterPro" id="IPR052178">
    <property type="entry name" value="Sec_Metab_Biosynth_SDR"/>
</dbReference>
<dbReference type="InterPro" id="IPR036291">
    <property type="entry name" value="NAD(P)-bd_dom_sf"/>
</dbReference>
<evidence type="ECO:0000313" key="5">
    <source>
        <dbReference type="Proteomes" id="UP000215305"/>
    </source>
</evidence>
<dbReference type="PRINTS" id="PR00081">
    <property type="entry name" value="GDHRDH"/>
</dbReference>
<dbReference type="CDD" id="cd05233">
    <property type="entry name" value="SDR_c"/>
    <property type="match status" value="1"/>
</dbReference>
<dbReference type="Proteomes" id="UP000215305">
    <property type="component" value="Unassembled WGS sequence"/>
</dbReference>
<dbReference type="OrthoDB" id="37659at2759"/>
<protein>
    <submittedName>
        <fullName evidence="4">Uncharacterized protein</fullName>
    </submittedName>
</protein>
<dbReference type="GO" id="GO:0044550">
    <property type="term" value="P:secondary metabolite biosynthetic process"/>
    <property type="evidence" value="ECO:0007669"/>
    <property type="project" value="UniProtKB-ARBA"/>
</dbReference>
<name>A0A397GMJ8_ASPTH</name>
<dbReference type="InterPro" id="IPR020904">
    <property type="entry name" value="Sc_DH/Rdtase_CS"/>
</dbReference>
<dbReference type="RefSeq" id="XP_026613245.1">
    <property type="nucleotide sequence ID" value="XM_026757433.1"/>
</dbReference>
<dbReference type="InterPro" id="IPR002347">
    <property type="entry name" value="SDR_fam"/>
</dbReference>
<proteinExistence type="inferred from homology"/>
<dbReference type="Gene3D" id="3.40.50.720">
    <property type="entry name" value="NAD(P)-binding Rossmann-like Domain"/>
    <property type="match status" value="1"/>
</dbReference>
<keyword evidence="2" id="KW-0521">NADP</keyword>
<gene>
    <name evidence="4" type="ORF">CDV56_103814</name>
</gene>
<accession>A0A397GMJ8</accession>